<evidence type="ECO:0000259" key="3">
    <source>
        <dbReference type="PROSITE" id="PS50943"/>
    </source>
</evidence>
<proteinExistence type="predicted"/>
<keyword evidence="2" id="KW-1133">Transmembrane helix</keyword>
<feature type="domain" description="HTH cro/C1-type" evidence="3">
    <location>
        <begin position="8"/>
        <end position="68"/>
    </location>
</feature>
<feature type="transmembrane region" description="Helical" evidence="2">
    <location>
        <begin position="107"/>
        <end position="128"/>
    </location>
</feature>
<dbReference type="GO" id="GO:0003677">
    <property type="term" value="F:DNA binding"/>
    <property type="evidence" value="ECO:0007669"/>
    <property type="project" value="InterPro"/>
</dbReference>
<dbReference type="AlphaFoldDB" id="A0A6B3TM93"/>
<organism evidence="4 5">
    <name type="scientific">Neobacillus thermocopriae</name>
    <dbReference type="NCBI Taxonomy" id="1215031"/>
    <lineage>
        <taxon>Bacteria</taxon>
        <taxon>Bacillati</taxon>
        <taxon>Bacillota</taxon>
        <taxon>Bacilli</taxon>
        <taxon>Bacillales</taxon>
        <taxon>Bacillaceae</taxon>
        <taxon>Neobacillus</taxon>
    </lineage>
</organism>
<dbReference type="Gene3D" id="1.10.260.40">
    <property type="entry name" value="lambda repressor-like DNA-binding domains"/>
    <property type="match status" value="1"/>
</dbReference>
<dbReference type="Proteomes" id="UP000481621">
    <property type="component" value="Unassembled WGS sequence"/>
</dbReference>
<name>A0A6B3TM93_9BACI</name>
<protein>
    <submittedName>
        <fullName evidence="4">Helix-turn-helix domain-containing protein</fullName>
    </submittedName>
</protein>
<accession>A0A6B3TM93</accession>
<dbReference type="SUPFAM" id="SSF47413">
    <property type="entry name" value="lambda repressor-like DNA-binding domains"/>
    <property type="match status" value="1"/>
</dbReference>
<feature type="compositionally biased region" description="Basic and acidic residues" evidence="1">
    <location>
        <begin position="145"/>
        <end position="186"/>
    </location>
</feature>
<dbReference type="PANTHER" id="PTHR34475">
    <property type="match status" value="1"/>
</dbReference>
<dbReference type="InterPro" id="IPR010982">
    <property type="entry name" value="Lambda_DNA-bd_dom_sf"/>
</dbReference>
<dbReference type="PANTHER" id="PTHR34475:SF1">
    <property type="entry name" value="CYTOSKELETON PROTEIN RODZ"/>
    <property type="match status" value="1"/>
</dbReference>
<keyword evidence="2" id="KW-0472">Membrane</keyword>
<dbReference type="InterPro" id="IPR050400">
    <property type="entry name" value="Bact_Cytoskel_RodZ"/>
</dbReference>
<reference evidence="4" key="1">
    <citation type="submission" date="2020-02" db="EMBL/GenBank/DDBJ databases">
        <title>Bacillus sedimentmangrovi sp. nov., isolated from sediment of the mangrove ecosystem.</title>
        <authorList>
            <person name="Liu G."/>
        </authorList>
    </citation>
    <scope>NUCLEOTIDE SEQUENCE [LARGE SCALE GENOMIC DNA]</scope>
    <source>
        <strain evidence="4">SgZ-7</strain>
    </source>
</reference>
<dbReference type="SMART" id="SM00530">
    <property type="entry name" value="HTH_XRE"/>
    <property type="match status" value="1"/>
</dbReference>
<evidence type="ECO:0000256" key="1">
    <source>
        <dbReference type="SAM" id="MobiDB-lite"/>
    </source>
</evidence>
<keyword evidence="5" id="KW-1185">Reference proteome</keyword>
<dbReference type="InterPro" id="IPR001387">
    <property type="entry name" value="Cro/C1-type_HTH"/>
</dbReference>
<dbReference type="InterPro" id="IPR025194">
    <property type="entry name" value="RodZ-like_C"/>
</dbReference>
<evidence type="ECO:0000313" key="4">
    <source>
        <dbReference type="EMBL" id="NEX77722.1"/>
    </source>
</evidence>
<evidence type="ECO:0000313" key="5">
    <source>
        <dbReference type="Proteomes" id="UP000481621"/>
    </source>
</evidence>
<dbReference type="PROSITE" id="PS50943">
    <property type="entry name" value="HTH_CROC1"/>
    <property type="match status" value="1"/>
</dbReference>
<feature type="region of interest" description="Disordered" evidence="1">
    <location>
        <begin position="136"/>
        <end position="194"/>
    </location>
</feature>
<dbReference type="CDD" id="cd00093">
    <property type="entry name" value="HTH_XRE"/>
    <property type="match status" value="1"/>
</dbReference>
<dbReference type="EMBL" id="JAAIUV010000002">
    <property type="protein sequence ID" value="NEX77722.1"/>
    <property type="molecule type" value="Genomic_DNA"/>
</dbReference>
<dbReference type="RefSeq" id="WP_163250284.1">
    <property type="nucleotide sequence ID" value="NZ_JAAIUV010000002.1"/>
</dbReference>
<gene>
    <name evidence="4" type="ORF">G4Z05_02315</name>
</gene>
<sequence length="303" mass="34192">MSELGNRLKEARLAKGLSLEDVQTITKIQKRYLVGIEEGNYSGMPGNFYVRAFIKQYAESLGLNPEEIFETYKNEIPASYNEELPQKLSRVKTHKKISQGHSKIYDILPKILIAVFVISIASVIYYFYASKVGQDPNEQVSSENEPVKYVKSENLENAKEVEKEKSSSKEKEKVENQTKEEEKEKTSTQNVPTQELAVVTTSGRKTTYSLTNADKFIVKVVSKGESWINIRNGKGKSFYSGTLKAGETDSYTADLTGESEAIIVVGRTLDADIYVNDQKLEYQINPADKVRQDITIQFVPKNE</sequence>
<evidence type="ECO:0000256" key="2">
    <source>
        <dbReference type="SAM" id="Phobius"/>
    </source>
</evidence>
<dbReference type="Pfam" id="PF13464">
    <property type="entry name" value="RodZ_C"/>
    <property type="match status" value="1"/>
</dbReference>
<comment type="caution">
    <text evidence="4">The sequence shown here is derived from an EMBL/GenBank/DDBJ whole genome shotgun (WGS) entry which is preliminary data.</text>
</comment>
<dbReference type="Pfam" id="PF13413">
    <property type="entry name" value="HTH_25"/>
    <property type="match status" value="1"/>
</dbReference>
<keyword evidence="2" id="KW-0812">Transmembrane</keyword>